<name>B4EJN4_BURCJ</name>
<proteinExistence type="predicted"/>
<dbReference type="KEGG" id="bcj:BCAM1543B"/>
<reference evidence="1 2" key="1">
    <citation type="journal article" date="2009" name="J. Bacteriol.">
        <title>The genome of Burkholderia cenocepacia J2315, an epidemic pathogen of cystic fibrosis patients.</title>
        <authorList>
            <person name="Holden M.T."/>
            <person name="Seth-Smith H.M."/>
            <person name="Crossman L.C."/>
            <person name="Sebaihia M."/>
            <person name="Bentley S.D."/>
            <person name="Cerdeno-Tarraga A.M."/>
            <person name="Thomson N.R."/>
            <person name="Bason N."/>
            <person name="Quail M.A."/>
            <person name="Sharp S."/>
            <person name="Cherevach I."/>
            <person name="Churcher C."/>
            <person name="Goodhead I."/>
            <person name="Hauser H."/>
            <person name="Holroyd N."/>
            <person name="Mungall K."/>
            <person name="Scott P."/>
            <person name="Walker D."/>
            <person name="White B."/>
            <person name="Rose H."/>
            <person name="Iversen P."/>
            <person name="Mil-Homens D."/>
            <person name="Rocha E.P."/>
            <person name="Fialho A.M."/>
            <person name="Baldwin A."/>
            <person name="Dowson C."/>
            <person name="Barrell B.G."/>
            <person name="Govan J.R."/>
            <person name="Vandamme P."/>
            <person name="Hart C.A."/>
            <person name="Mahenthiralingam E."/>
            <person name="Parkhill J."/>
        </authorList>
    </citation>
    <scope>NUCLEOTIDE SEQUENCE [LARGE SCALE GENOMIC DNA]</scope>
    <source>
        <strain evidence="2">ATCC BAA-245 / DSM 16553 / LMG 16656 / NCTC 13227 / J2315 / CF5610</strain>
    </source>
</reference>
<organism evidence="1 2">
    <name type="scientific">Burkholderia cenocepacia (strain ATCC BAA-245 / DSM 16553 / LMG 16656 / NCTC 13227 / J2315 / CF5610)</name>
    <name type="common">Burkholderia cepacia (strain J2315)</name>
    <dbReference type="NCBI Taxonomy" id="216591"/>
    <lineage>
        <taxon>Bacteria</taxon>
        <taxon>Pseudomonadati</taxon>
        <taxon>Pseudomonadota</taxon>
        <taxon>Betaproteobacteria</taxon>
        <taxon>Burkholderiales</taxon>
        <taxon>Burkholderiaceae</taxon>
        <taxon>Burkholderia</taxon>
        <taxon>Burkholderia cepacia complex</taxon>
    </lineage>
</organism>
<dbReference type="AlphaFoldDB" id="B4EJN4"/>
<accession>B4EJN4</accession>
<keyword evidence="2" id="KW-1185">Reference proteome</keyword>
<dbReference type="HOGENOM" id="CLU_1988407_0_0_4"/>
<sequence>MRGRSSASAPLGEHGRERVHEHRLMAAFHRAERPARMFARSGDGGLTRVQAAADSWAVRFERQQAQDFGAMPRNRRAAGDVVPHGANAAAECLGASSDRQAIGEREQIGLRAVTAGGGIHRRCGR</sequence>
<evidence type="ECO:0000313" key="1">
    <source>
        <dbReference type="EMBL" id="CAR55398.1"/>
    </source>
</evidence>
<gene>
    <name evidence="1" type="ORF">BCAM1543B</name>
</gene>
<dbReference type="EMBL" id="AM747721">
    <property type="protein sequence ID" value="CAR55398.1"/>
    <property type="molecule type" value="Genomic_DNA"/>
</dbReference>
<dbReference type="Proteomes" id="UP000001035">
    <property type="component" value="Chromosome 2"/>
</dbReference>
<evidence type="ECO:0000313" key="2">
    <source>
        <dbReference type="Proteomes" id="UP000001035"/>
    </source>
</evidence>
<protein>
    <submittedName>
        <fullName evidence="1">Uncharacterized protein</fullName>
    </submittedName>
</protein>